<dbReference type="EMBL" id="JADCNL010000578">
    <property type="protein sequence ID" value="KAG0446421.1"/>
    <property type="molecule type" value="Genomic_DNA"/>
</dbReference>
<reference evidence="3 4" key="1">
    <citation type="journal article" date="2020" name="Nat. Food">
        <title>A phased Vanilla planifolia genome enables genetic improvement of flavour and production.</title>
        <authorList>
            <person name="Hasing T."/>
            <person name="Tang H."/>
            <person name="Brym M."/>
            <person name="Khazi F."/>
            <person name="Huang T."/>
            <person name="Chambers A.H."/>
        </authorList>
    </citation>
    <scope>NUCLEOTIDE SEQUENCE [LARGE SCALE GENOMIC DNA]</scope>
    <source>
        <tissue evidence="1">Leaf</tissue>
    </source>
</reference>
<evidence type="ECO:0000313" key="1">
    <source>
        <dbReference type="EMBL" id="KAG0446412.1"/>
    </source>
</evidence>
<sequence length="124" mass="14007">MMVARERMGGRQWWWWDGSEEVVRLVGSAWGREGRGAVWWGIFGGKRGGVALVKEDGRRCREEGMELGVWRKMVTGGWGVGFRGWGGWIINWWKIGDEKLVMVAGGNSGGRWVVVVAGWRKGWA</sequence>
<evidence type="ECO:0000313" key="2">
    <source>
        <dbReference type="EMBL" id="KAG0446421.1"/>
    </source>
</evidence>
<name>A0A835P9E6_VANPL</name>
<dbReference type="EMBL" id="JADCNM010000579">
    <property type="protein sequence ID" value="KAG0446412.1"/>
    <property type="molecule type" value="Genomic_DNA"/>
</dbReference>
<evidence type="ECO:0000313" key="3">
    <source>
        <dbReference type="Proteomes" id="UP000636800"/>
    </source>
</evidence>
<dbReference type="Proteomes" id="UP000639772">
    <property type="component" value="Unassembled WGS sequence"/>
</dbReference>
<gene>
    <name evidence="2" type="ORF">HPP92_028838</name>
    <name evidence="1" type="ORF">HPP92_028849</name>
</gene>
<protein>
    <submittedName>
        <fullName evidence="1">Uncharacterized protein</fullName>
    </submittedName>
</protein>
<dbReference type="AlphaFoldDB" id="A0A835P9E6"/>
<comment type="caution">
    <text evidence="1">The sequence shown here is derived from an EMBL/GenBank/DDBJ whole genome shotgun (WGS) entry which is preliminary data.</text>
</comment>
<evidence type="ECO:0000313" key="4">
    <source>
        <dbReference type="Proteomes" id="UP000639772"/>
    </source>
</evidence>
<organism evidence="1 4">
    <name type="scientific">Vanilla planifolia</name>
    <name type="common">Vanilla</name>
    <dbReference type="NCBI Taxonomy" id="51239"/>
    <lineage>
        <taxon>Eukaryota</taxon>
        <taxon>Viridiplantae</taxon>
        <taxon>Streptophyta</taxon>
        <taxon>Embryophyta</taxon>
        <taxon>Tracheophyta</taxon>
        <taxon>Spermatophyta</taxon>
        <taxon>Magnoliopsida</taxon>
        <taxon>Liliopsida</taxon>
        <taxon>Asparagales</taxon>
        <taxon>Orchidaceae</taxon>
        <taxon>Vanilloideae</taxon>
        <taxon>Vanilleae</taxon>
        <taxon>Vanilla</taxon>
    </lineage>
</organism>
<keyword evidence="3" id="KW-1185">Reference proteome</keyword>
<accession>A0A835P9E6</accession>
<dbReference type="Proteomes" id="UP000636800">
    <property type="component" value="Unassembled WGS sequence"/>
</dbReference>
<proteinExistence type="predicted"/>